<dbReference type="PANTHER" id="PTHR37481">
    <property type="entry name" value="LIPOPOLYSACCHARIDE EXPORT SYSTEM PROTEIN LPTC"/>
    <property type="match status" value="1"/>
</dbReference>
<dbReference type="GO" id="GO:0015221">
    <property type="term" value="F:lipopolysaccharide transmembrane transporter activity"/>
    <property type="evidence" value="ECO:0007669"/>
    <property type="project" value="InterPro"/>
</dbReference>
<dbReference type="OrthoDB" id="460011at2"/>
<accession>A0A2G4EYJ4</accession>
<sequence>MINLKSKTSNFSFPKALLLTLVALLLGMGGCAAPSDTQKNKLAEDLKTAEKSNSTLTLNKVILEQANEKGELFWKVKSKDAVYSKDNKIVNVQKPVGKLFQDGKEIYDIQAETGEVFQEGNQIFLKGKIVATDLKNGVVLKGNELEWRPKQDVLVVRNNLTGDNKQMNASAKEARVFTRARRMELFGSVVADIKDPVLQLRTEHLIWFLDQQKVSSDKPSQLDRYKDQKVTDRGFADQTDVDLKTKIATLTKNAQLMPSDPPLQIDSSLMSWNFPAQSVVSPGPVKVFHRVEKVTMTGDTGRGDLDKKIFYMTGNVLGIGQKRQSQLNSDRVIWYLANQTFDAEGNVVYRQLDPVFNLTGPKASGQLKDQTVIVKGDGGGGQVVTEFVPDEKNATLGK</sequence>
<dbReference type="Pfam" id="PF06835">
    <property type="entry name" value="LptC"/>
    <property type="match status" value="2"/>
</dbReference>
<evidence type="ECO:0000313" key="7">
    <source>
        <dbReference type="EMBL" id="PHX54605.1"/>
    </source>
</evidence>
<name>A0A2G4EYJ4_9CYAN</name>
<dbReference type="AlphaFoldDB" id="A0A2G4EYJ4"/>
<dbReference type="GO" id="GO:0017089">
    <property type="term" value="F:glycolipid transfer activity"/>
    <property type="evidence" value="ECO:0007669"/>
    <property type="project" value="TreeGrafter"/>
</dbReference>
<dbReference type="NCBIfam" id="TIGR04409">
    <property type="entry name" value="LptC_YrbK"/>
    <property type="match status" value="1"/>
</dbReference>
<dbReference type="PANTHER" id="PTHR37481:SF1">
    <property type="entry name" value="LIPOPOLYSACCHARIDE EXPORT SYSTEM PROTEIN LPTC"/>
    <property type="match status" value="1"/>
</dbReference>
<keyword evidence="3" id="KW-0812">Transmembrane</keyword>
<evidence type="ECO:0000256" key="2">
    <source>
        <dbReference type="ARBA" id="ARBA00022519"/>
    </source>
</evidence>
<dbReference type="RefSeq" id="WP_096831200.1">
    <property type="nucleotide sequence ID" value="NZ_NXIB02000088.1"/>
</dbReference>
<keyword evidence="2" id="KW-0997">Cell inner membrane</keyword>
<evidence type="ECO:0000256" key="3">
    <source>
        <dbReference type="ARBA" id="ARBA00022692"/>
    </source>
</evidence>
<dbReference type="InterPro" id="IPR052363">
    <property type="entry name" value="LPS_export_LptC"/>
</dbReference>
<evidence type="ECO:0000256" key="4">
    <source>
        <dbReference type="ARBA" id="ARBA00022989"/>
    </source>
</evidence>
<dbReference type="Gene3D" id="2.60.450.10">
    <property type="entry name" value="Lipopolysaccharide (LPS) transport protein A like domain"/>
    <property type="match status" value="2"/>
</dbReference>
<dbReference type="Proteomes" id="UP000226442">
    <property type="component" value="Unassembled WGS sequence"/>
</dbReference>
<dbReference type="GO" id="GO:0005886">
    <property type="term" value="C:plasma membrane"/>
    <property type="evidence" value="ECO:0007669"/>
    <property type="project" value="InterPro"/>
</dbReference>
<protein>
    <submittedName>
        <fullName evidence="7">LPS export ABC transporter periplasmic protein LptC</fullName>
    </submittedName>
</protein>
<evidence type="ECO:0000313" key="8">
    <source>
        <dbReference type="Proteomes" id="UP000226442"/>
    </source>
</evidence>
<feature type="signal peptide" evidence="6">
    <location>
        <begin position="1"/>
        <end position="32"/>
    </location>
</feature>
<keyword evidence="4" id="KW-1133">Transmembrane helix</keyword>
<comment type="caution">
    <text evidence="7">The sequence shown here is derived from an EMBL/GenBank/DDBJ whole genome shotgun (WGS) entry which is preliminary data.</text>
</comment>
<keyword evidence="1" id="KW-1003">Cell membrane</keyword>
<evidence type="ECO:0000256" key="5">
    <source>
        <dbReference type="ARBA" id="ARBA00023136"/>
    </source>
</evidence>
<organism evidence="7 8">
    <name type="scientific">Tychonema bourrellyi FEM_GT703</name>
    <dbReference type="NCBI Taxonomy" id="2040638"/>
    <lineage>
        <taxon>Bacteria</taxon>
        <taxon>Bacillati</taxon>
        <taxon>Cyanobacteriota</taxon>
        <taxon>Cyanophyceae</taxon>
        <taxon>Oscillatoriophycideae</taxon>
        <taxon>Oscillatoriales</taxon>
        <taxon>Microcoleaceae</taxon>
        <taxon>Tychonema</taxon>
    </lineage>
</organism>
<dbReference type="GO" id="GO:0030288">
    <property type="term" value="C:outer membrane-bounded periplasmic space"/>
    <property type="evidence" value="ECO:0007669"/>
    <property type="project" value="TreeGrafter"/>
</dbReference>
<keyword evidence="6" id="KW-0732">Signal</keyword>
<dbReference type="PROSITE" id="PS51257">
    <property type="entry name" value="PROKAR_LIPOPROTEIN"/>
    <property type="match status" value="1"/>
</dbReference>
<feature type="chain" id="PRO_5013606033" evidence="6">
    <location>
        <begin position="33"/>
        <end position="398"/>
    </location>
</feature>
<dbReference type="InterPro" id="IPR026265">
    <property type="entry name" value="LptC"/>
</dbReference>
<keyword evidence="8" id="KW-1185">Reference proteome</keyword>
<evidence type="ECO:0000256" key="6">
    <source>
        <dbReference type="SAM" id="SignalP"/>
    </source>
</evidence>
<proteinExistence type="predicted"/>
<dbReference type="InterPro" id="IPR010664">
    <property type="entry name" value="LipoPS_assembly_LptC-rel"/>
</dbReference>
<dbReference type="EMBL" id="NXIB02000088">
    <property type="protein sequence ID" value="PHX54605.1"/>
    <property type="molecule type" value="Genomic_DNA"/>
</dbReference>
<reference evidence="7" key="1">
    <citation type="submission" date="2017-10" db="EMBL/GenBank/DDBJ databases">
        <title>Draft genome sequence of the planktic cyanobacteria Tychonema bourrellyi isolated from alpine lentic freshwater.</title>
        <authorList>
            <person name="Tett A."/>
            <person name="Armanini F."/>
            <person name="Asnicar F."/>
            <person name="Boscaini A."/>
            <person name="Pasolli E."/>
            <person name="Zolfo M."/>
            <person name="Donati C."/>
            <person name="Salmaso N."/>
            <person name="Segata N."/>
        </authorList>
    </citation>
    <scope>NUCLEOTIDE SEQUENCE</scope>
    <source>
        <strain evidence="7">FEM_GT703</strain>
    </source>
</reference>
<evidence type="ECO:0000256" key="1">
    <source>
        <dbReference type="ARBA" id="ARBA00022475"/>
    </source>
</evidence>
<gene>
    <name evidence="7" type="primary">lptC</name>
    <name evidence="7" type="ORF">CP500_015110</name>
</gene>
<keyword evidence="5" id="KW-0472">Membrane</keyword>